<dbReference type="Gene3D" id="1.20.1280.50">
    <property type="match status" value="1"/>
</dbReference>
<reference evidence="2" key="1">
    <citation type="submission" date="2020-05" db="EMBL/GenBank/DDBJ databases">
        <title>Mycena genomes resolve the evolution of fungal bioluminescence.</title>
        <authorList>
            <person name="Tsai I.J."/>
        </authorList>
    </citation>
    <scope>NUCLEOTIDE SEQUENCE</scope>
    <source>
        <strain evidence="2">CCC161011</strain>
    </source>
</reference>
<comment type="caution">
    <text evidence="2">The sequence shown here is derived from an EMBL/GenBank/DDBJ whole genome shotgun (WGS) entry which is preliminary data.</text>
</comment>
<evidence type="ECO:0000313" key="3">
    <source>
        <dbReference type="Proteomes" id="UP000620124"/>
    </source>
</evidence>
<dbReference type="Gene3D" id="3.80.10.10">
    <property type="entry name" value="Ribonuclease Inhibitor"/>
    <property type="match status" value="1"/>
</dbReference>
<feature type="coiled-coil region" evidence="1">
    <location>
        <begin position="11"/>
        <end position="45"/>
    </location>
</feature>
<keyword evidence="3" id="KW-1185">Reference proteome</keyword>
<gene>
    <name evidence="2" type="ORF">MVEN_00822000</name>
</gene>
<name>A0A8H7D179_9AGAR</name>
<keyword evidence="1" id="KW-0175">Coiled coil</keyword>
<dbReference type="InterPro" id="IPR032675">
    <property type="entry name" value="LRR_dom_sf"/>
</dbReference>
<dbReference type="OrthoDB" id="3003884at2759"/>
<evidence type="ECO:0000256" key="1">
    <source>
        <dbReference type="SAM" id="Coils"/>
    </source>
</evidence>
<organism evidence="2 3">
    <name type="scientific">Mycena venus</name>
    <dbReference type="NCBI Taxonomy" id="2733690"/>
    <lineage>
        <taxon>Eukaryota</taxon>
        <taxon>Fungi</taxon>
        <taxon>Dikarya</taxon>
        <taxon>Basidiomycota</taxon>
        <taxon>Agaricomycotina</taxon>
        <taxon>Agaricomycetes</taxon>
        <taxon>Agaricomycetidae</taxon>
        <taxon>Agaricales</taxon>
        <taxon>Marasmiineae</taxon>
        <taxon>Mycenaceae</taxon>
        <taxon>Mycena</taxon>
    </lineage>
</organism>
<dbReference type="Proteomes" id="UP000620124">
    <property type="component" value="Unassembled WGS sequence"/>
</dbReference>
<dbReference type="SUPFAM" id="SSF52058">
    <property type="entry name" value="L domain-like"/>
    <property type="match status" value="1"/>
</dbReference>
<protein>
    <submittedName>
        <fullName evidence="2">F-box domain-containing protein</fullName>
    </submittedName>
</protein>
<dbReference type="EMBL" id="JACAZI010000006">
    <property type="protein sequence ID" value="KAF7357760.1"/>
    <property type="molecule type" value="Genomic_DNA"/>
</dbReference>
<dbReference type="AlphaFoldDB" id="A0A8H7D179"/>
<accession>A0A8H7D179</accession>
<evidence type="ECO:0000313" key="2">
    <source>
        <dbReference type="EMBL" id="KAF7357760.1"/>
    </source>
</evidence>
<sequence length="496" mass="55564">MDGFPATSLSNDAVKARISATEAKIRHLRAQINQLMSELQKEQRTLGKLWFMVVPIGTLPTELLLEVFSLAVGSECDDADAAETDILTTGVNRALHQALLLSHVCSAWRQIAVCSPHFWAERMVDVRMDRKNNLDVLRMLFDRSAPLSISVSLTHGSPMFRTHSPTPSSVAIAQAIAPTALRWKYLKLDKSSFETVKRIFSGPFTALEVLDIQFAVNLQSTPIQLFSECSHLRSLTIKSDSMMSSHSLDRSLRMPWAQLTSLDLMEYNPLACRSILLQCRNIISVMLTTSEWNSSAVDVPSTTLLFLETLEMRFEDGGEDIGRVEPFFTPLCLPTLHGVGLAFDDHRSTVWPGPEFSAFQTRAPHVTRITLNQCPITSPELITLLLLAPELKALTLGVCPNCIDDDFLHALTYQETSAQQLGPQLQELHWRYVGVLRSDLFEAAVRSRCWTANTAPPHFRKLKKITINEESFLAAPLPYNWMQDLIEQGLELTCLS</sequence>
<proteinExistence type="predicted"/>